<dbReference type="Proteomes" id="UP000824596">
    <property type="component" value="Unassembled WGS sequence"/>
</dbReference>
<feature type="compositionally biased region" description="Basic and acidic residues" evidence="1">
    <location>
        <begin position="202"/>
        <end position="217"/>
    </location>
</feature>
<feature type="compositionally biased region" description="Low complexity" evidence="1">
    <location>
        <begin position="19"/>
        <end position="28"/>
    </location>
</feature>
<gene>
    <name evidence="2" type="ORF">HRG_11769</name>
</gene>
<accession>A0A9P8MLA7</accession>
<evidence type="ECO:0000313" key="3">
    <source>
        <dbReference type="Proteomes" id="UP000824596"/>
    </source>
</evidence>
<organism evidence="2 3">
    <name type="scientific">Hirsutella rhossiliensis</name>
    <dbReference type="NCBI Taxonomy" id="111463"/>
    <lineage>
        <taxon>Eukaryota</taxon>
        <taxon>Fungi</taxon>
        <taxon>Dikarya</taxon>
        <taxon>Ascomycota</taxon>
        <taxon>Pezizomycotina</taxon>
        <taxon>Sordariomycetes</taxon>
        <taxon>Hypocreomycetidae</taxon>
        <taxon>Hypocreales</taxon>
        <taxon>Ophiocordycipitaceae</taxon>
        <taxon>Hirsutella</taxon>
    </lineage>
</organism>
<dbReference type="RefSeq" id="XP_044714734.1">
    <property type="nucleotide sequence ID" value="XM_044870239.1"/>
</dbReference>
<dbReference type="EMBL" id="JAIZPD010000022">
    <property type="protein sequence ID" value="KAH0957220.1"/>
    <property type="molecule type" value="Genomic_DNA"/>
</dbReference>
<sequence length="224" mass="25130">MPPIDYSKWDNIDTDSEPEASPQQAPAAKPTPPPTHASPPMGTSGLRETHSKSGHVEAVIVRCEAEKRKFPLWSATTIPANHVVFSQSVPSVPGLIEVPLVLDRTGTQSVNEADLDNQIATYLNIDANSGFAPPDWQSQVGTVVVARKDRKPFYPQHLEGVWMFCDHILDLFGEGNGPPRWLYSRQAFEEWWVNYCEEQKRLRPGKGGERDPDDWRAVRSPYEV</sequence>
<comment type="caution">
    <text evidence="2">The sequence shown here is derived from an EMBL/GenBank/DDBJ whole genome shotgun (WGS) entry which is preliminary data.</text>
</comment>
<dbReference type="GeneID" id="68360897"/>
<evidence type="ECO:0000313" key="2">
    <source>
        <dbReference type="EMBL" id="KAH0957220.1"/>
    </source>
</evidence>
<protein>
    <submittedName>
        <fullName evidence="2">Ectomycorrhiza-upregulated zf-mynd domain-containing protein</fullName>
    </submittedName>
</protein>
<dbReference type="AlphaFoldDB" id="A0A9P8MLA7"/>
<reference evidence="2" key="1">
    <citation type="submission" date="2021-09" db="EMBL/GenBank/DDBJ databases">
        <title>A high-quality genome of the endoparasitic fungus Hirsutella rhossiliensis with a comparison of Hirsutella genomes reveals transposable elements contributing to genome size variation.</title>
        <authorList>
            <person name="Lin R."/>
            <person name="Jiao Y."/>
            <person name="Sun X."/>
            <person name="Ling J."/>
            <person name="Xie B."/>
            <person name="Cheng X."/>
        </authorList>
    </citation>
    <scope>NUCLEOTIDE SEQUENCE</scope>
    <source>
        <strain evidence="2">HR02</strain>
    </source>
</reference>
<name>A0A9P8MLA7_9HYPO</name>
<keyword evidence="3" id="KW-1185">Reference proteome</keyword>
<feature type="region of interest" description="Disordered" evidence="1">
    <location>
        <begin position="202"/>
        <end position="224"/>
    </location>
</feature>
<evidence type="ECO:0000256" key="1">
    <source>
        <dbReference type="SAM" id="MobiDB-lite"/>
    </source>
</evidence>
<feature type="region of interest" description="Disordered" evidence="1">
    <location>
        <begin position="1"/>
        <end position="53"/>
    </location>
</feature>
<dbReference type="OrthoDB" id="5046144at2759"/>
<proteinExistence type="predicted"/>